<gene>
    <name evidence="2" type="ORF">MUO14_11835</name>
</gene>
<keyword evidence="3" id="KW-1185">Reference proteome</keyword>
<dbReference type="EMBL" id="CP095074">
    <property type="protein sequence ID" value="UOQ95544.1"/>
    <property type="molecule type" value="Genomic_DNA"/>
</dbReference>
<evidence type="ECO:0000256" key="1">
    <source>
        <dbReference type="SAM" id="Phobius"/>
    </source>
</evidence>
<keyword evidence="1" id="KW-0812">Transmembrane</keyword>
<evidence type="ECO:0000313" key="2">
    <source>
        <dbReference type="EMBL" id="UOQ95544.1"/>
    </source>
</evidence>
<protein>
    <submittedName>
        <fullName evidence="2">Uncharacterized protein</fullName>
    </submittedName>
</protein>
<keyword evidence="1" id="KW-0472">Membrane</keyword>
<dbReference type="Proteomes" id="UP000831880">
    <property type="component" value="Chromosome"/>
</dbReference>
<accession>A0ABY4H5B4</accession>
<organism evidence="2 3">
    <name type="scientific">Halobacillus shinanisalinarum</name>
    <dbReference type="NCBI Taxonomy" id="2932258"/>
    <lineage>
        <taxon>Bacteria</taxon>
        <taxon>Bacillati</taxon>
        <taxon>Bacillota</taxon>
        <taxon>Bacilli</taxon>
        <taxon>Bacillales</taxon>
        <taxon>Bacillaceae</taxon>
        <taxon>Halobacillus</taxon>
    </lineage>
</organism>
<feature type="transmembrane region" description="Helical" evidence="1">
    <location>
        <begin position="7"/>
        <end position="28"/>
    </location>
</feature>
<reference evidence="2 3" key="1">
    <citation type="submission" date="2022-04" db="EMBL/GenBank/DDBJ databases">
        <title>Halobacillus sp. isolated from saltern.</title>
        <authorList>
            <person name="Won M."/>
            <person name="Lee C.-M."/>
            <person name="Woen H.-Y."/>
            <person name="Kwon S.-W."/>
        </authorList>
    </citation>
    <scope>NUCLEOTIDE SEQUENCE [LARGE SCALE GENOMIC DNA]</scope>
    <source>
        <strain evidence="2 3">SSTM10-2</strain>
    </source>
</reference>
<sequence length="210" mass="24156">MSLLAKWGIGIAGVIGFVIVFLVIAFIIEVSPNQGKENKVKEQAKTYIAKTYTDEMNVYDTLYDNMGNHPEFEYAAKVRNEKTGITFLVYQDERTSNMEDTYTSELMESKLSDRLEPHIEKMFEQVDKVRVIYEQTSASKEFNSKEDRPNIQESEATPTINVVLNRESKETDEKTLNSLVKIIKNDIGLKHAFVSIEYSDYPAKVLKKEY</sequence>
<evidence type="ECO:0000313" key="3">
    <source>
        <dbReference type="Proteomes" id="UP000831880"/>
    </source>
</evidence>
<name>A0ABY4H5B4_9BACI</name>
<keyword evidence="1" id="KW-1133">Transmembrane helix</keyword>
<dbReference type="RefSeq" id="WP_244755397.1">
    <property type="nucleotide sequence ID" value="NZ_CP095074.1"/>
</dbReference>
<proteinExistence type="predicted"/>